<feature type="transmembrane region" description="Helical" evidence="7">
    <location>
        <begin position="233"/>
        <end position="250"/>
    </location>
</feature>
<dbReference type="PROSITE" id="PS50850">
    <property type="entry name" value="MFS"/>
    <property type="match status" value="1"/>
</dbReference>
<feature type="transmembrane region" description="Helical" evidence="7">
    <location>
        <begin position="19"/>
        <end position="40"/>
    </location>
</feature>
<feature type="transmembrane region" description="Helical" evidence="7">
    <location>
        <begin position="363"/>
        <end position="387"/>
    </location>
</feature>
<comment type="caution">
    <text evidence="9">The sequence shown here is derived from an EMBL/GenBank/DDBJ whole genome shotgun (WGS) entry which is preliminary data.</text>
</comment>
<feature type="transmembrane region" description="Helical" evidence="7">
    <location>
        <begin position="308"/>
        <end position="329"/>
    </location>
</feature>
<evidence type="ECO:0000256" key="3">
    <source>
        <dbReference type="ARBA" id="ARBA00022475"/>
    </source>
</evidence>
<feature type="transmembrane region" description="Helical" evidence="7">
    <location>
        <begin position="336"/>
        <end position="357"/>
    </location>
</feature>
<dbReference type="PANTHER" id="PTHR42718">
    <property type="entry name" value="MAJOR FACILITATOR SUPERFAMILY MULTIDRUG TRANSPORTER MFSC"/>
    <property type="match status" value="1"/>
</dbReference>
<dbReference type="EMBL" id="WVUH01000012">
    <property type="protein sequence ID" value="MBO4205010.1"/>
    <property type="molecule type" value="Genomic_DNA"/>
</dbReference>
<feature type="domain" description="Major facilitator superfamily (MFS) profile" evidence="8">
    <location>
        <begin position="18"/>
        <end position="505"/>
    </location>
</feature>
<feature type="transmembrane region" description="Helical" evidence="7">
    <location>
        <begin position="142"/>
        <end position="162"/>
    </location>
</feature>
<dbReference type="Proteomes" id="UP000823521">
    <property type="component" value="Unassembled WGS sequence"/>
</dbReference>
<evidence type="ECO:0000256" key="5">
    <source>
        <dbReference type="ARBA" id="ARBA00022989"/>
    </source>
</evidence>
<evidence type="ECO:0000256" key="1">
    <source>
        <dbReference type="ARBA" id="ARBA00004651"/>
    </source>
</evidence>
<feature type="transmembrane region" description="Helical" evidence="7">
    <location>
        <begin position="271"/>
        <end position="296"/>
    </location>
</feature>
<keyword evidence="3" id="KW-1003">Cell membrane</keyword>
<dbReference type="InterPro" id="IPR036259">
    <property type="entry name" value="MFS_trans_sf"/>
</dbReference>
<dbReference type="Gene3D" id="1.20.1720.10">
    <property type="entry name" value="Multidrug resistance protein D"/>
    <property type="match status" value="1"/>
</dbReference>
<evidence type="ECO:0000259" key="8">
    <source>
        <dbReference type="PROSITE" id="PS50850"/>
    </source>
</evidence>
<feature type="transmembrane region" description="Helical" evidence="7">
    <location>
        <begin position="109"/>
        <end position="130"/>
    </location>
</feature>
<dbReference type="SUPFAM" id="SSF103473">
    <property type="entry name" value="MFS general substrate transporter"/>
    <property type="match status" value="1"/>
</dbReference>
<dbReference type="RefSeq" id="WP_208811198.1">
    <property type="nucleotide sequence ID" value="NZ_WVUH01000012.1"/>
</dbReference>
<keyword evidence="10" id="KW-1185">Reference proteome</keyword>
<feature type="transmembrane region" description="Helical" evidence="7">
    <location>
        <begin position="52"/>
        <end position="72"/>
    </location>
</feature>
<comment type="subcellular location">
    <subcellularLocation>
        <location evidence="1">Cell membrane</location>
        <topology evidence="1">Multi-pass membrane protein</topology>
    </subcellularLocation>
</comment>
<protein>
    <submittedName>
        <fullName evidence="9">MFS transporter</fullName>
    </submittedName>
</protein>
<feature type="transmembrane region" description="Helical" evidence="7">
    <location>
        <begin position="84"/>
        <end position="103"/>
    </location>
</feature>
<name>A0ABS3VKF7_MICEH</name>
<evidence type="ECO:0000256" key="4">
    <source>
        <dbReference type="ARBA" id="ARBA00022692"/>
    </source>
</evidence>
<reference evidence="9 10" key="1">
    <citation type="submission" date="2019-12" db="EMBL/GenBank/DDBJ databases">
        <title>Whole genome sequencing of endophytic Actinobacterium Micromonospora sp. MPMI6T.</title>
        <authorList>
            <person name="Evv R."/>
            <person name="Podile A.R."/>
        </authorList>
    </citation>
    <scope>NUCLEOTIDE SEQUENCE [LARGE SCALE GENOMIC DNA]</scope>
    <source>
        <strain evidence="9 10">MPMI6</strain>
    </source>
</reference>
<keyword evidence="6 7" id="KW-0472">Membrane</keyword>
<evidence type="ECO:0000256" key="2">
    <source>
        <dbReference type="ARBA" id="ARBA00022448"/>
    </source>
</evidence>
<feature type="transmembrane region" description="Helical" evidence="7">
    <location>
        <begin position="481"/>
        <end position="501"/>
    </location>
</feature>
<keyword evidence="4 7" id="KW-0812">Transmembrane</keyword>
<organism evidence="9 10">
    <name type="scientific">Micromonospora echinofusca</name>
    <dbReference type="NCBI Taxonomy" id="47858"/>
    <lineage>
        <taxon>Bacteria</taxon>
        <taxon>Bacillati</taxon>
        <taxon>Actinomycetota</taxon>
        <taxon>Actinomycetes</taxon>
        <taxon>Micromonosporales</taxon>
        <taxon>Micromonosporaceae</taxon>
        <taxon>Micromonospora</taxon>
    </lineage>
</organism>
<dbReference type="Gene3D" id="1.20.1250.20">
    <property type="entry name" value="MFS general substrate transporter like domains"/>
    <property type="match status" value="1"/>
</dbReference>
<feature type="transmembrane region" description="Helical" evidence="7">
    <location>
        <begin position="168"/>
        <end position="192"/>
    </location>
</feature>
<gene>
    <name evidence="9" type="ORF">GSF22_03160</name>
</gene>
<dbReference type="Pfam" id="PF07690">
    <property type="entry name" value="MFS_1"/>
    <property type="match status" value="1"/>
</dbReference>
<keyword evidence="2" id="KW-0813">Transport</keyword>
<accession>A0ABS3VKF7</accession>
<feature type="transmembrane region" description="Helical" evidence="7">
    <location>
        <begin position="408"/>
        <end position="425"/>
    </location>
</feature>
<evidence type="ECO:0000256" key="7">
    <source>
        <dbReference type="SAM" id="Phobius"/>
    </source>
</evidence>
<dbReference type="InterPro" id="IPR011701">
    <property type="entry name" value="MFS"/>
</dbReference>
<dbReference type="InterPro" id="IPR020846">
    <property type="entry name" value="MFS_dom"/>
</dbReference>
<evidence type="ECO:0000256" key="6">
    <source>
        <dbReference type="ARBA" id="ARBA00023136"/>
    </source>
</evidence>
<sequence length="520" mass="53220">METTTTATPRAGRREWTGLAVLALPCLLVSMDLTVLNLAVPQLSADLRPSGAQLLWIVDIYGFLIAGALLTMGTLGDRIGRRRLLLTGAAAFGAASLVAAFATSAEALIASRAVLGVAGATLMPSTLSLIRNMFQDPAQRTTAIGIWTVSFSLGGVLGPLLGGVLLQHFWWGSVFLVAVPVMLLVLTLAPVLVPEYRNPQAGRFDLPGALLSVVAVLAMIYGIKRFASEGPGWLPVLAVAVGLVVGVLFVRRQRRIAEPLIDLRLFRIPGFSVALLANTVAFFVAFGSLLLISQYLQLVLGLSPLRAGLWTVPSSLGFVVGAMVAPALVRLVRPGYVMAAGMAVAAVGFLLLAQVGAGSGLPVLVAGSVVFFLGVAPVYIVATDLIVSEAPEERAGAASSVSEAGTEFGGALGIALLGTVGVAVYRDLMSGTTVSGLPVEVGESARRTLGGALAAAEQLPGGLGAELAAAARDAFAQAVQAAAVTSAVIAVVVAVLCALLLRRTRGAAPDAAPATPERAA</sequence>
<dbReference type="InterPro" id="IPR006311">
    <property type="entry name" value="TAT_signal"/>
</dbReference>
<evidence type="ECO:0000313" key="9">
    <source>
        <dbReference type="EMBL" id="MBO4205010.1"/>
    </source>
</evidence>
<dbReference type="CDD" id="cd17321">
    <property type="entry name" value="MFS_MMR_MDR_like"/>
    <property type="match status" value="1"/>
</dbReference>
<evidence type="ECO:0000313" key="10">
    <source>
        <dbReference type="Proteomes" id="UP000823521"/>
    </source>
</evidence>
<keyword evidence="5 7" id="KW-1133">Transmembrane helix</keyword>
<proteinExistence type="predicted"/>
<feature type="transmembrane region" description="Helical" evidence="7">
    <location>
        <begin position="204"/>
        <end position="221"/>
    </location>
</feature>
<dbReference type="PROSITE" id="PS51318">
    <property type="entry name" value="TAT"/>
    <property type="match status" value="1"/>
</dbReference>
<dbReference type="PANTHER" id="PTHR42718:SF47">
    <property type="entry name" value="METHYL VIOLOGEN RESISTANCE PROTEIN SMVA"/>
    <property type="match status" value="1"/>
</dbReference>